<evidence type="ECO:0000313" key="1">
    <source>
        <dbReference type="EMBL" id="CAB3383410.1"/>
    </source>
</evidence>
<dbReference type="EMBL" id="CADEPI010000308">
    <property type="protein sequence ID" value="CAB3383410.1"/>
    <property type="molecule type" value="Genomic_DNA"/>
</dbReference>
<sequence length="786" mass="87656">MAVSRNAQQELDSILRNGVQSIDMLGTDEFIVLVGCTGSGKSSFLKFLLKDPTLSIALNRQEDCIFSDGETTIRSENCLTFKILMPNLRKDEESGLVLLDCAGFEDTRSEENDLIASFLNKMILDNAKKIKLVIVESYDKLRLNADRNAFMNFLSHVAGLLKHNYTSFRNSICLVATKIESQKSDEALIRSVKTFLEDAIMYLEEKYDTQPSSEDQLMRELEILCFLIDNSHFGLFRRPTEVADDPWSLPALQDNFKNLRKLVFEDVEYTPDDCGKFNIVVAPKTQIWIKGPLIESTIEDLKTFMSSLANTIEQSVDAKLGEELGEVEEKLTIITDLGELNVAMLTSIKSLQDLENFAVKEAGVQEETMAELKFRAKKAMFYFGVAGRDETEIKELIVGLNGSRETIIAKIKELVEVNNFILALAKDLESHEVRLVNDDYKELFNDLNCSNFPLKMTNLQRLGFNEHIYLQALKLRQISESQISDLKALFQKKNENHFSAEWVKNGDCLLVLGRFVFLSQVIREIKLANRQECIKQVVLAATEHLYIDCDLDLQHTHLTLIAPKIESTRVKRSIFLRGEDAFDSHLCYNRPPASRYENPGQDGLDGNPGYSSGSFTLISLDIINPTLLEVKSNGGNGSDGQDGGDGDGTNAIECQFPIFVRKSGTSSQQDDPFVSVTKICEALGYTVKIAPRRELQMWPSYSIIPQIGSKKVDFDIELINYSDTKPTDGGRGGAGGSLAVAGDLKLWVENSAALEKREIGQEVGGARVPAVLACARQNAQLSSSSA</sequence>
<proteinExistence type="predicted"/>
<dbReference type="AlphaFoldDB" id="A0A8S1DQT5"/>
<organism evidence="1 2">
    <name type="scientific">Cloeon dipterum</name>
    <dbReference type="NCBI Taxonomy" id="197152"/>
    <lineage>
        <taxon>Eukaryota</taxon>
        <taxon>Metazoa</taxon>
        <taxon>Ecdysozoa</taxon>
        <taxon>Arthropoda</taxon>
        <taxon>Hexapoda</taxon>
        <taxon>Insecta</taxon>
        <taxon>Pterygota</taxon>
        <taxon>Palaeoptera</taxon>
        <taxon>Ephemeroptera</taxon>
        <taxon>Pisciforma</taxon>
        <taxon>Baetidae</taxon>
        <taxon>Cloeon</taxon>
    </lineage>
</organism>
<dbReference type="Proteomes" id="UP000494165">
    <property type="component" value="Unassembled WGS sequence"/>
</dbReference>
<evidence type="ECO:0008006" key="3">
    <source>
        <dbReference type="Google" id="ProtNLM"/>
    </source>
</evidence>
<comment type="caution">
    <text evidence="1">The sequence shown here is derived from an EMBL/GenBank/DDBJ whole genome shotgun (WGS) entry which is preliminary data.</text>
</comment>
<dbReference type="Gene3D" id="3.40.50.300">
    <property type="entry name" value="P-loop containing nucleotide triphosphate hydrolases"/>
    <property type="match status" value="1"/>
</dbReference>
<dbReference type="OrthoDB" id="6630677at2759"/>
<protein>
    <recommendedName>
        <fullName evidence="3">G domain-containing protein</fullName>
    </recommendedName>
</protein>
<name>A0A8S1DQT5_9INSE</name>
<reference evidence="1 2" key="1">
    <citation type="submission" date="2020-04" db="EMBL/GenBank/DDBJ databases">
        <authorList>
            <person name="Alioto T."/>
            <person name="Alioto T."/>
            <person name="Gomez Garrido J."/>
        </authorList>
    </citation>
    <scope>NUCLEOTIDE SEQUENCE [LARGE SCALE GENOMIC DNA]</scope>
</reference>
<dbReference type="InterPro" id="IPR027417">
    <property type="entry name" value="P-loop_NTPase"/>
</dbReference>
<gene>
    <name evidence="1" type="ORF">CLODIP_2_CD10463</name>
</gene>
<dbReference type="SUPFAM" id="SSF52540">
    <property type="entry name" value="P-loop containing nucleoside triphosphate hydrolases"/>
    <property type="match status" value="1"/>
</dbReference>
<accession>A0A8S1DQT5</accession>
<keyword evidence="2" id="KW-1185">Reference proteome</keyword>
<evidence type="ECO:0000313" key="2">
    <source>
        <dbReference type="Proteomes" id="UP000494165"/>
    </source>
</evidence>